<dbReference type="Proteomes" id="UP001165395">
    <property type="component" value="Unassembled WGS sequence"/>
</dbReference>
<dbReference type="CDD" id="cd03025">
    <property type="entry name" value="DsbA_FrnE_like"/>
    <property type="match status" value="1"/>
</dbReference>
<sequence>MTQQTLIYVHDPLCGWCYAVAPLMKAASQLPDLQIKLFAGGLFIGDNRQQLSKLKSYIMPHDQRIAAMTGQVYSDEYFNGLLNDPTVILDSAIPMAAIIAVDRLSGKALEMQHRIQHAHYAEAKKVMDPSVLADLAVELGIDRAEFEAEMAKVDETALVQEINQAHQWLQRLGGRGFPTLGLQIGDEIYALPVSEYLGQVDKWLAMLASKLPAKAESSDLPFCSPDGCTPVAE</sequence>
<dbReference type="PANTHER" id="PTHR13887">
    <property type="entry name" value="GLUTATHIONE S-TRANSFERASE KAPPA"/>
    <property type="match status" value="1"/>
</dbReference>
<feature type="domain" description="DSBA-like thioredoxin" evidence="1">
    <location>
        <begin position="7"/>
        <end position="180"/>
    </location>
</feature>
<evidence type="ECO:0000313" key="2">
    <source>
        <dbReference type="EMBL" id="MCB6184896.1"/>
    </source>
</evidence>
<dbReference type="InterPro" id="IPR036249">
    <property type="entry name" value="Thioredoxin-like_sf"/>
</dbReference>
<dbReference type="PANTHER" id="PTHR13887:SF51">
    <property type="entry name" value="DSBA FAMILY PROTEIN"/>
    <property type="match status" value="1"/>
</dbReference>
<name>A0ABS8D9K6_9NEIS</name>
<gene>
    <name evidence="2" type="ORF">LIN78_15215</name>
</gene>
<proteinExistence type="predicted"/>
<dbReference type="RefSeq" id="WP_227181714.1">
    <property type="nucleotide sequence ID" value="NZ_JAJBZT010000010.1"/>
</dbReference>
<dbReference type="SUPFAM" id="SSF52833">
    <property type="entry name" value="Thioredoxin-like"/>
    <property type="match status" value="1"/>
</dbReference>
<evidence type="ECO:0000259" key="1">
    <source>
        <dbReference type="Pfam" id="PF01323"/>
    </source>
</evidence>
<reference evidence="2" key="1">
    <citation type="submission" date="2021-10" db="EMBL/GenBank/DDBJ databases">
        <title>The complete genome sequence of Leeia sp. TBRC 13508.</title>
        <authorList>
            <person name="Charoenyingcharoen P."/>
            <person name="Yukphan P."/>
        </authorList>
    </citation>
    <scope>NUCLEOTIDE SEQUENCE</scope>
    <source>
        <strain evidence="2">TBRC 13508</strain>
    </source>
</reference>
<dbReference type="InterPro" id="IPR001853">
    <property type="entry name" value="DSBA-like_thioredoxin_dom"/>
</dbReference>
<dbReference type="Gene3D" id="3.40.30.10">
    <property type="entry name" value="Glutaredoxin"/>
    <property type="match status" value="1"/>
</dbReference>
<accession>A0ABS8D9K6</accession>
<keyword evidence="3" id="KW-1185">Reference proteome</keyword>
<comment type="caution">
    <text evidence="2">The sequence shown here is derived from an EMBL/GenBank/DDBJ whole genome shotgun (WGS) entry which is preliminary data.</text>
</comment>
<dbReference type="Pfam" id="PF01323">
    <property type="entry name" value="DSBA"/>
    <property type="match status" value="1"/>
</dbReference>
<dbReference type="EMBL" id="JAJBZT010000010">
    <property type="protein sequence ID" value="MCB6184896.1"/>
    <property type="molecule type" value="Genomic_DNA"/>
</dbReference>
<organism evidence="2 3">
    <name type="scientific">Leeia speluncae</name>
    <dbReference type="NCBI Taxonomy" id="2884804"/>
    <lineage>
        <taxon>Bacteria</taxon>
        <taxon>Pseudomonadati</taxon>
        <taxon>Pseudomonadota</taxon>
        <taxon>Betaproteobacteria</taxon>
        <taxon>Neisseriales</taxon>
        <taxon>Leeiaceae</taxon>
        <taxon>Leeia</taxon>
    </lineage>
</organism>
<protein>
    <submittedName>
        <fullName evidence="2">DsbA family protein</fullName>
    </submittedName>
</protein>
<evidence type="ECO:0000313" key="3">
    <source>
        <dbReference type="Proteomes" id="UP001165395"/>
    </source>
</evidence>